<evidence type="ECO:0000256" key="1">
    <source>
        <dbReference type="SAM" id="MobiDB-lite"/>
    </source>
</evidence>
<dbReference type="EMBL" id="SGIS01000013">
    <property type="protein sequence ID" value="RZF64509.1"/>
    <property type="molecule type" value="Genomic_DNA"/>
</dbReference>
<dbReference type="OrthoDB" id="1525365at2"/>
<comment type="caution">
    <text evidence="2">The sequence shown here is derived from an EMBL/GenBank/DDBJ whole genome shotgun (WGS) entry which is preliminary data.</text>
</comment>
<dbReference type="Pfam" id="PF05930">
    <property type="entry name" value="Phage_AlpA"/>
    <property type="match status" value="1"/>
</dbReference>
<sequence>MTYAQKHDGAGEEDKRGEGKPVSALHSLTTEQRKSRGSVLERGRFLRINDVVATTGLSRATIYRLIDRADFPRQHQLTKRAIGWWQADVEEWVDSRLGNAA</sequence>
<dbReference type="InterPro" id="IPR052931">
    <property type="entry name" value="Prophage_regulatory_activator"/>
</dbReference>
<dbReference type="Gene3D" id="1.10.238.160">
    <property type="match status" value="1"/>
</dbReference>
<feature type="region of interest" description="Disordered" evidence="1">
    <location>
        <begin position="1"/>
        <end position="36"/>
    </location>
</feature>
<dbReference type="AlphaFoldDB" id="A0A4Q6Y502"/>
<dbReference type="PANTHER" id="PTHR36154:SF1">
    <property type="entry name" value="DNA-BINDING TRANSCRIPTIONAL ACTIVATOR ALPA"/>
    <property type="match status" value="1"/>
</dbReference>
<organism evidence="2 3">
    <name type="scientific">Sphingomonas populi</name>
    <dbReference type="NCBI Taxonomy" id="2484750"/>
    <lineage>
        <taxon>Bacteria</taxon>
        <taxon>Pseudomonadati</taxon>
        <taxon>Pseudomonadota</taxon>
        <taxon>Alphaproteobacteria</taxon>
        <taxon>Sphingomonadales</taxon>
        <taxon>Sphingomonadaceae</taxon>
        <taxon>Sphingomonas</taxon>
    </lineage>
</organism>
<dbReference type="RefSeq" id="WP_130157007.1">
    <property type="nucleotide sequence ID" value="NZ_SGIS01000013.1"/>
</dbReference>
<dbReference type="InterPro" id="IPR010260">
    <property type="entry name" value="AlpA"/>
</dbReference>
<reference evidence="2 3" key="1">
    <citation type="submission" date="2019-02" db="EMBL/GenBank/DDBJ databases">
        <authorList>
            <person name="Li Y."/>
        </authorList>
    </citation>
    <scope>NUCLEOTIDE SEQUENCE [LARGE SCALE GENOMIC DNA]</scope>
    <source>
        <strain evidence="2 3">3-7</strain>
    </source>
</reference>
<evidence type="ECO:0000313" key="3">
    <source>
        <dbReference type="Proteomes" id="UP000292085"/>
    </source>
</evidence>
<proteinExistence type="predicted"/>
<dbReference type="PANTHER" id="PTHR36154">
    <property type="entry name" value="DNA-BINDING TRANSCRIPTIONAL ACTIVATOR ALPA"/>
    <property type="match status" value="1"/>
</dbReference>
<feature type="compositionally biased region" description="Basic and acidic residues" evidence="1">
    <location>
        <begin position="1"/>
        <end position="19"/>
    </location>
</feature>
<dbReference type="Proteomes" id="UP000292085">
    <property type="component" value="Unassembled WGS sequence"/>
</dbReference>
<gene>
    <name evidence="2" type="ORF">EWE75_10045</name>
</gene>
<name>A0A4Q6Y502_9SPHN</name>
<accession>A0A4Q6Y502</accession>
<keyword evidence="3" id="KW-1185">Reference proteome</keyword>
<protein>
    <submittedName>
        <fullName evidence="2">AlpA family transcriptional regulator</fullName>
    </submittedName>
</protein>
<evidence type="ECO:0000313" key="2">
    <source>
        <dbReference type="EMBL" id="RZF64509.1"/>
    </source>
</evidence>